<dbReference type="AlphaFoldDB" id="A0A3A8Q0V2"/>
<evidence type="ECO:0000256" key="1">
    <source>
        <dbReference type="ARBA" id="ARBA00006865"/>
    </source>
</evidence>
<evidence type="ECO:0000256" key="2">
    <source>
        <dbReference type="ARBA" id="ARBA00022729"/>
    </source>
</evidence>
<feature type="signal peptide" evidence="3">
    <location>
        <begin position="1"/>
        <end position="21"/>
    </location>
</feature>
<dbReference type="PROSITE" id="PS51762">
    <property type="entry name" value="GH16_2"/>
    <property type="match status" value="1"/>
</dbReference>
<sequence length="647" mass="69718">MSPSRRLLLTPLLAVALWALAGCGRDTGGAAQGHELEAATRAFALGSVPGRIEAEAYNPGGEGVGYHTGHGDWGDAHPRTDSMDLRADSTASGGYAIHWIEAGQWFAYSISVATAGTYTVSPRVSVPWNPGQLHVEVDGTNVTGSLSFPGNTPTWTSRASAPFPLTAGTHVLKVFMEANSFAFDALDVTLVQAAPQSTFLRGINLGGGQASAVTVGGRAFVSEADAKRGGLTVQTTTGGAPNAWQTAIAPASFSPAVTDTGLASLLNSHVSASNDGLKLNQAACNGTYQLYTYHLENNTSQWRSFTVKVQGTAHDTVSLAQNQWRKYGPYTATVSNATSGCNGTLTVELVAGLRDASIMGLEVWTSSGGSLPAIGGTVPAGCEQNSAYVPTGYAPKFCDEFNGTTLDRTKWKTRYIYSNETLDRLNDEKQRYRDNNNHVVSNGTLKLTAYKVTASDPAGINYESGMIRSTYLQRFGYFEARVKLPSGVGVWPAFWLNSDYGPNGELLWPPEIDIFEYVVNGVEDTVDMVHTGVIVGNAALRDGRFLYTDPNFHSDWTYYRDPAGSLAGQWHTFGLEWDADTATTYLDGRKLVTRGYHWKYDDGRDAAPAHVLLNLAIGGEWAGRHGIDDARFPQALEVDYVRVYQKQ</sequence>
<keyword evidence="2 3" id="KW-0732">Signal</keyword>
<keyword evidence="7" id="KW-1185">Reference proteome</keyword>
<comment type="caution">
    <text evidence="6">The sequence shown here is derived from an EMBL/GenBank/DDBJ whole genome shotgun (WGS) entry which is preliminary data.</text>
</comment>
<dbReference type="PROSITE" id="PS51257">
    <property type="entry name" value="PROKAR_LIPOPROTEIN"/>
    <property type="match status" value="1"/>
</dbReference>
<dbReference type="PROSITE" id="PS51175">
    <property type="entry name" value="CBM6"/>
    <property type="match status" value="1"/>
</dbReference>
<comment type="similarity">
    <text evidence="1">Belongs to the glycosyl hydrolase 16 family.</text>
</comment>
<feature type="domain" description="CBM6" evidence="4">
    <location>
        <begin position="50"/>
        <end position="189"/>
    </location>
</feature>
<dbReference type="SUPFAM" id="SSF49899">
    <property type="entry name" value="Concanavalin A-like lectins/glucanases"/>
    <property type="match status" value="1"/>
</dbReference>
<dbReference type="InterPro" id="IPR000757">
    <property type="entry name" value="Beta-glucanase-like"/>
</dbReference>
<dbReference type="InterPro" id="IPR006584">
    <property type="entry name" value="Cellulose-bd_IV"/>
</dbReference>
<protein>
    <submittedName>
        <fullName evidence="6">Glycosyl hydrolase family protein</fullName>
    </submittedName>
</protein>
<dbReference type="SUPFAM" id="SSF49785">
    <property type="entry name" value="Galactose-binding domain-like"/>
    <property type="match status" value="1"/>
</dbReference>
<evidence type="ECO:0000259" key="4">
    <source>
        <dbReference type="PROSITE" id="PS51175"/>
    </source>
</evidence>
<dbReference type="PANTHER" id="PTHR10963">
    <property type="entry name" value="GLYCOSYL HYDROLASE-RELATED"/>
    <property type="match status" value="1"/>
</dbReference>
<feature type="chain" id="PRO_5017463262" evidence="3">
    <location>
        <begin position="22"/>
        <end position="647"/>
    </location>
</feature>
<organism evidence="6 7">
    <name type="scientific">Corallococcus llansteffanensis</name>
    <dbReference type="NCBI Taxonomy" id="2316731"/>
    <lineage>
        <taxon>Bacteria</taxon>
        <taxon>Pseudomonadati</taxon>
        <taxon>Myxococcota</taxon>
        <taxon>Myxococcia</taxon>
        <taxon>Myxococcales</taxon>
        <taxon>Cystobacterineae</taxon>
        <taxon>Myxococcaceae</taxon>
        <taxon>Corallococcus</taxon>
    </lineage>
</organism>
<evidence type="ECO:0000259" key="5">
    <source>
        <dbReference type="PROSITE" id="PS51762"/>
    </source>
</evidence>
<dbReference type="InterPro" id="IPR008979">
    <property type="entry name" value="Galactose-bd-like_sf"/>
</dbReference>
<dbReference type="Pfam" id="PF03422">
    <property type="entry name" value="CBM_6"/>
    <property type="match status" value="1"/>
</dbReference>
<dbReference type="GO" id="GO:0004553">
    <property type="term" value="F:hydrolase activity, hydrolyzing O-glycosyl compounds"/>
    <property type="evidence" value="ECO:0007669"/>
    <property type="project" value="InterPro"/>
</dbReference>
<keyword evidence="6" id="KW-0378">Hydrolase</keyword>
<dbReference type="EMBL" id="RAWB01000103">
    <property type="protein sequence ID" value="RKH61001.1"/>
    <property type="molecule type" value="Genomic_DNA"/>
</dbReference>
<dbReference type="CDD" id="cd08023">
    <property type="entry name" value="GH16_laminarinase_like"/>
    <property type="match status" value="1"/>
</dbReference>
<evidence type="ECO:0000256" key="3">
    <source>
        <dbReference type="SAM" id="SignalP"/>
    </source>
</evidence>
<dbReference type="Gene3D" id="2.60.120.200">
    <property type="match status" value="1"/>
</dbReference>
<dbReference type="RefSeq" id="WP_120643601.1">
    <property type="nucleotide sequence ID" value="NZ_RAWB01000103.1"/>
</dbReference>
<evidence type="ECO:0000313" key="7">
    <source>
        <dbReference type="Proteomes" id="UP000272888"/>
    </source>
</evidence>
<evidence type="ECO:0000313" key="6">
    <source>
        <dbReference type="EMBL" id="RKH61001.1"/>
    </source>
</evidence>
<dbReference type="Gene3D" id="2.60.120.260">
    <property type="entry name" value="Galactose-binding domain-like"/>
    <property type="match status" value="1"/>
</dbReference>
<accession>A0A3A8Q0V2</accession>
<proteinExistence type="inferred from homology"/>
<dbReference type="Pfam" id="PF00722">
    <property type="entry name" value="Glyco_hydro_16"/>
    <property type="match status" value="1"/>
</dbReference>
<dbReference type="SMART" id="SM00606">
    <property type="entry name" value="CBD_IV"/>
    <property type="match status" value="1"/>
</dbReference>
<dbReference type="InterPro" id="IPR013320">
    <property type="entry name" value="ConA-like_dom_sf"/>
</dbReference>
<dbReference type="InterPro" id="IPR005084">
    <property type="entry name" value="CBM6"/>
</dbReference>
<dbReference type="Proteomes" id="UP000272888">
    <property type="component" value="Unassembled WGS sequence"/>
</dbReference>
<gene>
    <name evidence="6" type="ORF">D7V93_12425</name>
</gene>
<dbReference type="InterPro" id="IPR050546">
    <property type="entry name" value="Glycosyl_Hydrlase_16"/>
</dbReference>
<dbReference type="PANTHER" id="PTHR10963:SF60">
    <property type="entry name" value="GRAM-NEGATIVE BACTERIA-BINDING PROTEIN 1-RELATED"/>
    <property type="match status" value="1"/>
</dbReference>
<dbReference type="GO" id="GO:0005975">
    <property type="term" value="P:carbohydrate metabolic process"/>
    <property type="evidence" value="ECO:0007669"/>
    <property type="project" value="InterPro"/>
</dbReference>
<name>A0A3A8Q0V2_9BACT</name>
<dbReference type="GO" id="GO:0030246">
    <property type="term" value="F:carbohydrate binding"/>
    <property type="evidence" value="ECO:0007669"/>
    <property type="project" value="InterPro"/>
</dbReference>
<dbReference type="CDD" id="cd04080">
    <property type="entry name" value="CBM6_cellulase-like"/>
    <property type="match status" value="1"/>
</dbReference>
<feature type="domain" description="GH16" evidence="5">
    <location>
        <begin position="382"/>
        <end position="647"/>
    </location>
</feature>
<reference evidence="7" key="1">
    <citation type="submission" date="2018-09" db="EMBL/GenBank/DDBJ databases">
        <authorList>
            <person name="Livingstone P.G."/>
            <person name="Whitworth D.E."/>
        </authorList>
    </citation>
    <scope>NUCLEOTIDE SEQUENCE [LARGE SCALE GENOMIC DNA]</scope>
    <source>
        <strain evidence="7">CA051B</strain>
    </source>
</reference>